<evidence type="ECO:0000313" key="2">
    <source>
        <dbReference type="Proteomes" id="UP000625735"/>
    </source>
</evidence>
<comment type="caution">
    <text evidence="1">The sequence shown here is derived from an EMBL/GenBank/DDBJ whole genome shotgun (WGS) entry which is preliminary data.</text>
</comment>
<dbReference type="Proteomes" id="UP000625735">
    <property type="component" value="Unassembled WGS sequence"/>
</dbReference>
<evidence type="ECO:0000313" key="1">
    <source>
        <dbReference type="EMBL" id="GGD25530.1"/>
    </source>
</evidence>
<reference evidence="1" key="1">
    <citation type="journal article" date="2014" name="Int. J. Syst. Evol. Microbiol.">
        <title>Complete genome sequence of Corynebacterium casei LMG S-19264T (=DSM 44701T), isolated from a smear-ripened cheese.</title>
        <authorList>
            <consortium name="US DOE Joint Genome Institute (JGI-PGF)"/>
            <person name="Walter F."/>
            <person name="Albersmeier A."/>
            <person name="Kalinowski J."/>
            <person name="Ruckert C."/>
        </authorList>
    </citation>
    <scope>NUCLEOTIDE SEQUENCE</scope>
    <source>
        <strain evidence="1">CGMCC 1.12506</strain>
    </source>
</reference>
<sequence length="190" mass="22376">MKSIIAFLLITTFSIAQSVDDLKRDSKSMYDASYNMDFEKVLDFTYPKIFEVVSKEVLLKSMDEAFQNDVLRIRLVFPDPKFSFSEIKKIENKTFCVITYNSAMRIIFEEPLSTEQITQMTNTFTENMKNKKVTFEKSRNGFYLEGEEIMIAVTDELTNNVWKFINYDRSQSRIFEMIFNESIKKELGLN</sequence>
<reference evidence="1" key="2">
    <citation type="submission" date="2020-09" db="EMBL/GenBank/DDBJ databases">
        <authorList>
            <person name="Sun Q."/>
            <person name="Zhou Y."/>
        </authorList>
    </citation>
    <scope>NUCLEOTIDE SEQUENCE</scope>
    <source>
        <strain evidence="1">CGMCC 1.12506</strain>
    </source>
</reference>
<dbReference type="RefSeq" id="WP_188361887.1">
    <property type="nucleotide sequence ID" value="NZ_BMFG01000004.1"/>
</dbReference>
<dbReference type="EMBL" id="BMFG01000004">
    <property type="protein sequence ID" value="GGD25530.1"/>
    <property type="molecule type" value="Genomic_DNA"/>
</dbReference>
<protein>
    <submittedName>
        <fullName evidence="1">Uncharacterized protein</fullName>
    </submittedName>
</protein>
<organism evidence="1 2">
    <name type="scientific">Flavobacterium orientale</name>
    <dbReference type="NCBI Taxonomy" id="1756020"/>
    <lineage>
        <taxon>Bacteria</taxon>
        <taxon>Pseudomonadati</taxon>
        <taxon>Bacteroidota</taxon>
        <taxon>Flavobacteriia</taxon>
        <taxon>Flavobacteriales</taxon>
        <taxon>Flavobacteriaceae</taxon>
        <taxon>Flavobacterium</taxon>
    </lineage>
</organism>
<dbReference type="AlphaFoldDB" id="A0A916Y0P8"/>
<proteinExistence type="predicted"/>
<keyword evidence="2" id="KW-1185">Reference proteome</keyword>
<accession>A0A916Y0P8</accession>
<gene>
    <name evidence="1" type="ORF">GCM10011343_14600</name>
</gene>
<name>A0A916Y0P8_9FLAO</name>